<keyword evidence="5 6" id="KW-0472">Membrane</keyword>
<evidence type="ECO:0000256" key="1">
    <source>
        <dbReference type="ARBA" id="ARBA00004141"/>
    </source>
</evidence>
<dbReference type="PANTHER" id="PTHR12308:SF51">
    <property type="entry name" value="ANOCTAMIN-8"/>
    <property type="match status" value="1"/>
</dbReference>
<evidence type="ECO:0000313" key="10">
    <source>
        <dbReference type="WBParaSite" id="maker-uti_cns_0047232-snap-gene-0.3-mRNA-1"/>
    </source>
</evidence>
<protein>
    <recommendedName>
        <fullName evidence="6">Anoctamin</fullName>
    </recommendedName>
</protein>
<comment type="subcellular location">
    <subcellularLocation>
        <location evidence="1 6">Membrane</location>
        <topology evidence="1 6">Multi-pass membrane protein</topology>
    </subcellularLocation>
</comment>
<dbReference type="Proteomes" id="UP000095280">
    <property type="component" value="Unplaced"/>
</dbReference>
<evidence type="ECO:0000256" key="6">
    <source>
        <dbReference type="RuleBase" id="RU280814"/>
    </source>
</evidence>
<feature type="transmembrane region" description="Helical" evidence="6">
    <location>
        <begin position="72"/>
        <end position="94"/>
    </location>
</feature>
<name>A0A1I8JFF5_9PLAT</name>
<evidence type="ECO:0000256" key="4">
    <source>
        <dbReference type="ARBA" id="ARBA00022989"/>
    </source>
</evidence>
<feature type="compositionally biased region" description="Polar residues" evidence="7">
    <location>
        <begin position="437"/>
        <end position="449"/>
    </location>
</feature>
<comment type="similarity">
    <text evidence="2 6">Belongs to the anoctamin family.</text>
</comment>
<evidence type="ECO:0000313" key="9">
    <source>
        <dbReference type="Proteomes" id="UP000095280"/>
    </source>
</evidence>
<reference evidence="10" key="1">
    <citation type="submission" date="2016-11" db="UniProtKB">
        <authorList>
            <consortium name="WormBaseParasite"/>
        </authorList>
    </citation>
    <scope>IDENTIFICATION</scope>
</reference>
<organism evidence="9 10">
    <name type="scientific">Macrostomum lignano</name>
    <dbReference type="NCBI Taxonomy" id="282301"/>
    <lineage>
        <taxon>Eukaryota</taxon>
        <taxon>Metazoa</taxon>
        <taxon>Spiralia</taxon>
        <taxon>Lophotrochozoa</taxon>
        <taxon>Platyhelminthes</taxon>
        <taxon>Rhabditophora</taxon>
        <taxon>Macrostomorpha</taxon>
        <taxon>Macrostomida</taxon>
        <taxon>Macrostomidae</taxon>
        <taxon>Macrostomum</taxon>
    </lineage>
</organism>
<feature type="region of interest" description="Disordered" evidence="7">
    <location>
        <begin position="424"/>
        <end position="455"/>
    </location>
</feature>
<evidence type="ECO:0000259" key="8">
    <source>
        <dbReference type="Pfam" id="PF04547"/>
    </source>
</evidence>
<evidence type="ECO:0000256" key="5">
    <source>
        <dbReference type="ARBA" id="ARBA00023136"/>
    </source>
</evidence>
<dbReference type="WBParaSite" id="maker-uti_cns_0047232-snap-gene-0.3-mRNA-1">
    <property type="protein sequence ID" value="maker-uti_cns_0047232-snap-gene-0.3-mRNA-1"/>
    <property type="gene ID" value="maker-uti_cns_0047232-snap-gene-0.3"/>
</dbReference>
<dbReference type="AlphaFoldDB" id="A0A1I8JFF5"/>
<keyword evidence="9" id="KW-1185">Reference proteome</keyword>
<dbReference type="InterPro" id="IPR007632">
    <property type="entry name" value="Anoctamin"/>
</dbReference>
<sequence length="455" mass="48559">YDDPYEDYLEMFIQYGYMCMFSCALPLAGVFCLINNVMEIRSDAFKLCTGFRRPFGTKVSDIGVWQMALEGISCVAVTVNVALLGVSGAVSRWFPSLSPAQVVLLLVLFEHIVLVLKYIIAKAIPDVPHWIEEEIAITEHKKRAALKCFGAVLHAGCAPKQPEAAHSPRQKRHAVPLLCHPLSLLALELHQQALLPGPARPGQRRLRQIGACRRVARSSRLMGPVAAARGFAAVVCRASGGAADAPVPVGAHRSSSSCHWTGGFRNGHCGCRPACGGSGVAMATVAGRGVGALRPPLRRPRGPVAAEKPLSGGAEGGGRVEAGHPGEALGKAKAAAPVQPRQLRPHLRFQVGPPGVLQPQAGGPRLQPLLSELRHANVGAVGAQRIGEVGLEQVELLLQQAALVAVDPRGRQLRFRVSGHPGRRERMLECDSRDGAEQTNLVRSGSSLQDSDKNR</sequence>
<evidence type="ECO:0000256" key="3">
    <source>
        <dbReference type="ARBA" id="ARBA00022692"/>
    </source>
</evidence>
<proteinExistence type="inferred from homology"/>
<dbReference type="GO" id="GO:0005254">
    <property type="term" value="F:chloride channel activity"/>
    <property type="evidence" value="ECO:0007669"/>
    <property type="project" value="TreeGrafter"/>
</dbReference>
<dbReference type="Pfam" id="PF04547">
    <property type="entry name" value="Anoctamin"/>
    <property type="match status" value="1"/>
</dbReference>
<feature type="domain" description="Anoctamin transmembrane" evidence="8">
    <location>
        <begin position="4"/>
        <end position="136"/>
    </location>
</feature>
<evidence type="ECO:0000256" key="7">
    <source>
        <dbReference type="SAM" id="MobiDB-lite"/>
    </source>
</evidence>
<feature type="region of interest" description="Disordered" evidence="7">
    <location>
        <begin position="292"/>
        <end position="319"/>
    </location>
</feature>
<accession>A0A1I8JFF5</accession>
<feature type="transmembrane region" description="Helical" evidence="6">
    <location>
        <begin position="12"/>
        <end position="34"/>
    </location>
</feature>
<dbReference type="PANTHER" id="PTHR12308">
    <property type="entry name" value="ANOCTAMIN"/>
    <property type="match status" value="1"/>
</dbReference>
<dbReference type="GO" id="GO:0005886">
    <property type="term" value="C:plasma membrane"/>
    <property type="evidence" value="ECO:0007669"/>
    <property type="project" value="TreeGrafter"/>
</dbReference>
<feature type="compositionally biased region" description="Basic and acidic residues" evidence="7">
    <location>
        <begin position="424"/>
        <end position="436"/>
    </location>
</feature>
<keyword evidence="3 6" id="KW-0812">Transmembrane</keyword>
<feature type="transmembrane region" description="Helical" evidence="6">
    <location>
        <begin position="100"/>
        <end position="120"/>
    </location>
</feature>
<evidence type="ECO:0000256" key="2">
    <source>
        <dbReference type="ARBA" id="ARBA00009671"/>
    </source>
</evidence>
<comment type="caution">
    <text evidence="6">Lacks conserved residue(s) required for the propagation of feature annotation.</text>
</comment>
<keyword evidence="4 6" id="KW-1133">Transmembrane helix</keyword>
<dbReference type="InterPro" id="IPR049452">
    <property type="entry name" value="Anoctamin_TM"/>
</dbReference>